<sequence length="289" mass="32735">MEQLKVVANYGQQATQMTLDLINNNMNNNNPTLHAQQRRMIDLFMVLYGSFRWDDVAAKTRVRDRAVRVNQLAAIFANGLIQNTAYWNFFCDESEWVLDPNVPSTVKQEFWMIKDLPAGPRKQKVSASLCTIPRGYKAGFGGGQAGAVTLTAKHTQGNPNWITFCAGVWSQLKFQTKIWYQPANKAAVVKNGDFLYHMIHNTPERLLAHEFTHGQSQFGAYYGRDIKYGWVDIVQLAKDDNAQTDATKSQTVSNADTFTYWINGVYLEMCNFRSGRCEVPDQAANTPQN</sequence>
<name>A0A1V6SGW1_9EURO</name>
<dbReference type="Proteomes" id="UP000191342">
    <property type="component" value="Unassembled WGS sequence"/>
</dbReference>
<evidence type="ECO:0000313" key="2">
    <source>
        <dbReference type="Proteomes" id="UP000191342"/>
    </source>
</evidence>
<organism evidence="1 2">
    <name type="scientific">Penicillium flavigenum</name>
    <dbReference type="NCBI Taxonomy" id="254877"/>
    <lineage>
        <taxon>Eukaryota</taxon>
        <taxon>Fungi</taxon>
        <taxon>Dikarya</taxon>
        <taxon>Ascomycota</taxon>
        <taxon>Pezizomycotina</taxon>
        <taxon>Eurotiomycetes</taxon>
        <taxon>Eurotiomycetidae</taxon>
        <taxon>Eurotiales</taxon>
        <taxon>Aspergillaceae</taxon>
        <taxon>Penicillium</taxon>
    </lineage>
</organism>
<protein>
    <recommendedName>
        <fullName evidence="3">Lysine-specific metallo-endopeptidase domain-containing protein</fullName>
    </recommendedName>
</protein>
<dbReference type="InterPro" id="IPR024079">
    <property type="entry name" value="MetalloPept_cat_dom_sf"/>
</dbReference>
<evidence type="ECO:0008006" key="3">
    <source>
        <dbReference type="Google" id="ProtNLM"/>
    </source>
</evidence>
<dbReference type="Gene3D" id="3.40.390.10">
    <property type="entry name" value="Collagenase (Catalytic Domain)"/>
    <property type="match status" value="1"/>
</dbReference>
<accession>A0A1V6SGW1</accession>
<dbReference type="AlphaFoldDB" id="A0A1V6SGW1"/>
<dbReference type="GO" id="GO:0008237">
    <property type="term" value="F:metallopeptidase activity"/>
    <property type="evidence" value="ECO:0007669"/>
    <property type="project" value="InterPro"/>
</dbReference>
<evidence type="ECO:0000313" key="1">
    <source>
        <dbReference type="EMBL" id="OQE12989.1"/>
    </source>
</evidence>
<proteinExistence type="predicted"/>
<keyword evidence="2" id="KW-1185">Reference proteome</keyword>
<comment type="caution">
    <text evidence="1">The sequence shown here is derived from an EMBL/GenBank/DDBJ whole genome shotgun (WGS) entry which is preliminary data.</text>
</comment>
<dbReference type="EMBL" id="MLQL01000057">
    <property type="protein sequence ID" value="OQE12989.1"/>
    <property type="molecule type" value="Genomic_DNA"/>
</dbReference>
<reference evidence="2" key="1">
    <citation type="journal article" date="2017" name="Nat. Microbiol.">
        <title>Global analysis of biosynthetic gene clusters reveals vast potential of secondary metabolite production in Penicillium species.</title>
        <authorList>
            <person name="Nielsen J.C."/>
            <person name="Grijseels S."/>
            <person name="Prigent S."/>
            <person name="Ji B."/>
            <person name="Dainat J."/>
            <person name="Nielsen K.F."/>
            <person name="Frisvad J.C."/>
            <person name="Workman M."/>
            <person name="Nielsen J."/>
        </authorList>
    </citation>
    <scope>NUCLEOTIDE SEQUENCE [LARGE SCALE GENOMIC DNA]</scope>
    <source>
        <strain evidence="2">IBT 14082</strain>
    </source>
</reference>
<dbReference type="OrthoDB" id="4359058at2759"/>
<gene>
    <name evidence="1" type="ORF">PENFLA_c057G01541</name>
</gene>